<dbReference type="InterPro" id="IPR051681">
    <property type="entry name" value="Ser/Thr_Kinases-Pseudokinases"/>
</dbReference>
<dbReference type="AlphaFoldDB" id="A0A397U4F6"/>
<keyword evidence="3" id="KW-0808">Transferase</keyword>
<keyword evidence="3" id="KW-0418">Kinase</keyword>
<proteinExistence type="predicted"/>
<reference evidence="3 4" key="1">
    <citation type="submission" date="2018-06" db="EMBL/GenBank/DDBJ databases">
        <title>Comparative genomics reveals the genomic features of Rhizophagus irregularis, R. cerebriforme, R. diaphanum and Gigaspora rosea, and their symbiotic lifestyle signature.</title>
        <authorList>
            <person name="Morin E."/>
            <person name="San Clemente H."/>
            <person name="Chen E.C.H."/>
            <person name="De La Providencia I."/>
            <person name="Hainaut M."/>
            <person name="Kuo A."/>
            <person name="Kohler A."/>
            <person name="Murat C."/>
            <person name="Tang N."/>
            <person name="Roy S."/>
            <person name="Loubradou J."/>
            <person name="Henrissat B."/>
            <person name="Grigoriev I.V."/>
            <person name="Corradi N."/>
            <person name="Roux C."/>
            <person name="Martin F.M."/>
        </authorList>
    </citation>
    <scope>NUCLEOTIDE SEQUENCE [LARGE SCALE GENOMIC DNA]</scope>
    <source>
        <strain evidence="3 4">DAOM 194757</strain>
    </source>
</reference>
<dbReference type="PANTHER" id="PTHR44329">
    <property type="entry name" value="SERINE/THREONINE-PROTEIN KINASE TNNI3K-RELATED"/>
    <property type="match status" value="1"/>
</dbReference>
<dbReference type="PROSITE" id="PS50011">
    <property type="entry name" value="PROTEIN_KINASE_DOM"/>
    <property type="match status" value="1"/>
</dbReference>
<dbReference type="InterPro" id="IPR011009">
    <property type="entry name" value="Kinase-like_dom_sf"/>
</dbReference>
<dbReference type="STRING" id="44941.A0A397U4F6"/>
<evidence type="ECO:0000313" key="4">
    <source>
        <dbReference type="Proteomes" id="UP000266673"/>
    </source>
</evidence>
<evidence type="ECO:0000256" key="1">
    <source>
        <dbReference type="SAM" id="MobiDB-lite"/>
    </source>
</evidence>
<dbReference type="Pfam" id="PF07714">
    <property type="entry name" value="PK_Tyr_Ser-Thr"/>
    <property type="match status" value="1"/>
</dbReference>
<dbReference type="SUPFAM" id="SSF56112">
    <property type="entry name" value="Protein kinase-like (PK-like)"/>
    <property type="match status" value="1"/>
</dbReference>
<feature type="compositionally biased region" description="Basic residues" evidence="1">
    <location>
        <begin position="9"/>
        <end position="33"/>
    </location>
</feature>
<sequence length="505" mass="58485">MGNELSRKISNKKPTIKKSKPRRTTIPTSHHRNSSSSSIMYAHRNLTQSPQSSQIKCRHFLRFFDGQGWCKTCTINGWSSGLQDLDKLIKKTQRKATNWSDNYLEWIDFNQFGDIKEIGEGAYSVVYEAMWLNGRRRKRGKNDKGRRCSRTEPVKVVLKSIKNSKNMSSYYIKNLKNYYRYSALICPQRIQHYLEFYGVTQNPTSGEYLLVIQHATFGNLRQFIHSSPSTYASLKWSEKLWWLCDIASNLLVIHKSHYIHGNLHTGNILQLGLNERETYSTITDLGLCIPANSTSSIVTCEKSLNGNNLVYGVLPFIAPEALLGNPVSKYSDIYSFGIIMTEIATGKLPFGNIPHDEKLASEICYKGLRPQIPNLFAPKRFKNLVERCCHPDPLERPTAKQLKYILDYWYQCAVGNLRHDSRCMKITNEFLRADEQVRFLFQANEMFEQEEEMKDKTWFTSRLWTFKLNNDSSTKLVTSTEIVDNWEMQQSQKSEQKSQHITTEP</sequence>
<feature type="region of interest" description="Disordered" evidence="1">
    <location>
        <begin position="1"/>
        <end position="38"/>
    </location>
</feature>
<dbReference type="GO" id="GO:0005524">
    <property type="term" value="F:ATP binding"/>
    <property type="evidence" value="ECO:0007669"/>
    <property type="project" value="InterPro"/>
</dbReference>
<evidence type="ECO:0000259" key="2">
    <source>
        <dbReference type="PROSITE" id="PS50011"/>
    </source>
</evidence>
<gene>
    <name evidence="3" type="ORF">C2G38_2223494</name>
</gene>
<dbReference type="InterPro" id="IPR001245">
    <property type="entry name" value="Ser-Thr/Tyr_kinase_cat_dom"/>
</dbReference>
<dbReference type="Gene3D" id="1.10.510.10">
    <property type="entry name" value="Transferase(Phosphotransferase) domain 1"/>
    <property type="match status" value="1"/>
</dbReference>
<protein>
    <submittedName>
        <fullName evidence="3">Kinase-like domain-containing protein</fullName>
    </submittedName>
</protein>
<dbReference type="GO" id="GO:0004674">
    <property type="term" value="F:protein serine/threonine kinase activity"/>
    <property type="evidence" value="ECO:0007669"/>
    <property type="project" value="TreeGrafter"/>
</dbReference>
<comment type="caution">
    <text evidence="3">The sequence shown here is derived from an EMBL/GenBank/DDBJ whole genome shotgun (WGS) entry which is preliminary data.</text>
</comment>
<feature type="domain" description="Protein kinase" evidence="2">
    <location>
        <begin position="112"/>
        <end position="410"/>
    </location>
</feature>
<accession>A0A397U4F6</accession>
<dbReference type="EMBL" id="QKWP01002272">
    <property type="protein sequence ID" value="RIB04018.1"/>
    <property type="molecule type" value="Genomic_DNA"/>
</dbReference>
<name>A0A397U4F6_9GLOM</name>
<evidence type="ECO:0000313" key="3">
    <source>
        <dbReference type="EMBL" id="RIB04018.1"/>
    </source>
</evidence>
<dbReference type="InterPro" id="IPR000719">
    <property type="entry name" value="Prot_kinase_dom"/>
</dbReference>
<dbReference type="PANTHER" id="PTHR44329:SF289">
    <property type="entry name" value="SERINE_THREONINE-PROTEIN KINASE VIK"/>
    <property type="match status" value="1"/>
</dbReference>
<dbReference type="OrthoDB" id="4062651at2759"/>
<dbReference type="Proteomes" id="UP000266673">
    <property type="component" value="Unassembled WGS sequence"/>
</dbReference>
<keyword evidence="4" id="KW-1185">Reference proteome</keyword>
<organism evidence="3 4">
    <name type="scientific">Gigaspora rosea</name>
    <dbReference type="NCBI Taxonomy" id="44941"/>
    <lineage>
        <taxon>Eukaryota</taxon>
        <taxon>Fungi</taxon>
        <taxon>Fungi incertae sedis</taxon>
        <taxon>Mucoromycota</taxon>
        <taxon>Glomeromycotina</taxon>
        <taxon>Glomeromycetes</taxon>
        <taxon>Diversisporales</taxon>
        <taxon>Gigasporaceae</taxon>
        <taxon>Gigaspora</taxon>
    </lineage>
</organism>